<accession>A0A0F9S3S1</accession>
<name>A0A0F9S3S1_9ZZZZ</name>
<comment type="caution">
    <text evidence="1">The sequence shown here is derived from an EMBL/GenBank/DDBJ whole genome shotgun (WGS) entry which is preliminary data.</text>
</comment>
<sequence length="122" mass="14440">MTFEVTPEQDAELDRYYRDEARHNYWMAVWGALSQSAKFHDNYSLNWWGRMFYSAKAVVCLLLRRRGSPTYKDNIVGVIALWDIVSMAGYDNPPWAESWMQLDVGHGIFGNWWYDIMWDANC</sequence>
<evidence type="ECO:0000313" key="1">
    <source>
        <dbReference type="EMBL" id="KKN56887.1"/>
    </source>
</evidence>
<dbReference type="EMBL" id="LAZR01000827">
    <property type="protein sequence ID" value="KKN56887.1"/>
    <property type="molecule type" value="Genomic_DNA"/>
</dbReference>
<dbReference type="AlphaFoldDB" id="A0A0F9S3S1"/>
<reference evidence="1" key="1">
    <citation type="journal article" date="2015" name="Nature">
        <title>Complex archaea that bridge the gap between prokaryotes and eukaryotes.</title>
        <authorList>
            <person name="Spang A."/>
            <person name="Saw J.H."/>
            <person name="Jorgensen S.L."/>
            <person name="Zaremba-Niedzwiedzka K."/>
            <person name="Martijn J."/>
            <person name="Lind A.E."/>
            <person name="van Eijk R."/>
            <person name="Schleper C."/>
            <person name="Guy L."/>
            <person name="Ettema T.J."/>
        </authorList>
    </citation>
    <scope>NUCLEOTIDE SEQUENCE</scope>
</reference>
<gene>
    <name evidence="1" type="ORF">LCGC14_0567400</name>
</gene>
<proteinExistence type="predicted"/>
<organism evidence="1">
    <name type="scientific">marine sediment metagenome</name>
    <dbReference type="NCBI Taxonomy" id="412755"/>
    <lineage>
        <taxon>unclassified sequences</taxon>
        <taxon>metagenomes</taxon>
        <taxon>ecological metagenomes</taxon>
    </lineage>
</organism>
<protein>
    <submittedName>
        <fullName evidence="1">Uncharacterized protein</fullName>
    </submittedName>
</protein>